<dbReference type="InterPro" id="IPR018891">
    <property type="entry name" value="AIPR_C"/>
</dbReference>
<dbReference type="RefSeq" id="WP_044306414.1">
    <property type="nucleotide sequence ID" value="NZ_JBNTKW010000010.1"/>
</dbReference>
<evidence type="ECO:0000259" key="1">
    <source>
        <dbReference type="Pfam" id="PF10592"/>
    </source>
</evidence>
<dbReference type="Proteomes" id="UP000464796">
    <property type="component" value="Chromosome"/>
</dbReference>
<proteinExistence type="predicted"/>
<sequence length="339" mass="38350">MKSISLDYTKAYEFEKGYIILTTKTSTLKDVVIPLGANPRKPSSNNKNVKEMITQLETDPTNFRRKNEGISIIANEAVIDQQSNKVIFEIDERQGIINGGHTYFVLNRYGVDNATVRIEINTGVPEKLTVEIAASRNASKKLATESELHHLGMFEWVKDSISPELRADVKFFEGDEGSIEIGELLQVANIINPTKGTIENAKRSYNGRGTILNSLKKQGMNAPIIRTSKHIEDLWELYTYIRTDEDLKDRFIETIYQDDQMYKGIAFYILAGVLQRRTDIVEGKVTIITDIDELRRIVQLKATDVNNKIIRLGQHFIGAVDSMVASDTFVEGIENVFLK</sequence>
<evidence type="ECO:0000313" key="3">
    <source>
        <dbReference type="Proteomes" id="UP000464796"/>
    </source>
</evidence>
<accession>A0ABX6IBU3</accession>
<name>A0ABX6IBU3_9BACI</name>
<gene>
    <name evidence="2" type="ORF">FPL01_24470</name>
</gene>
<keyword evidence="3" id="KW-1185">Reference proteome</keyword>
<dbReference type="EMBL" id="CP041979">
    <property type="protein sequence ID" value="QHH91471.1"/>
    <property type="molecule type" value="Genomic_DNA"/>
</dbReference>
<feature type="domain" description="Abortive phage infection protein C-terminal" evidence="1">
    <location>
        <begin position="37"/>
        <end position="142"/>
    </location>
</feature>
<reference evidence="2 3" key="1">
    <citation type="submission" date="2019-07" db="EMBL/GenBank/DDBJ databases">
        <authorList>
            <person name="Yu W.S."/>
            <person name="Cheong H.-M."/>
            <person name="Choi Y."/>
            <person name="Hwang K.J."/>
            <person name="Jung K."/>
            <person name="Lee S."/>
            <person name="Choi C."/>
        </authorList>
    </citation>
    <scope>NUCLEOTIDE SEQUENCE [LARGE SCALE GENOMIC DNA]</scope>
    <source>
        <strain evidence="2 3">NCCP 15909</strain>
    </source>
</reference>
<protein>
    <recommendedName>
        <fullName evidence="1">Abortive phage infection protein C-terminal domain-containing protein</fullName>
    </recommendedName>
</protein>
<organism evidence="2 3">
    <name type="scientific">Bacillus pacificus</name>
    <dbReference type="NCBI Taxonomy" id="2026187"/>
    <lineage>
        <taxon>Bacteria</taxon>
        <taxon>Bacillati</taxon>
        <taxon>Bacillota</taxon>
        <taxon>Bacilli</taxon>
        <taxon>Bacillales</taxon>
        <taxon>Bacillaceae</taxon>
        <taxon>Bacillus</taxon>
        <taxon>Bacillus cereus group</taxon>
    </lineage>
</organism>
<dbReference type="Pfam" id="PF10592">
    <property type="entry name" value="AIPR"/>
    <property type="match status" value="1"/>
</dbReference>
<evidence type="ECO:0000313" key="2">
    <source>
        <dbReference type="EMBL" id="QHH91471.1"/>
    </source>
</evidence>